<accession>A0AA39WZH4</accession>
<feature type="compositionally biased region" description="Basic and acidic residues" evidence="1">
    <location>
        <begin position="254"/>
        <end position="264"/>
    </location>
</feature>
<dbReference type="AlphaFoldDB" id="A0AA39WZH4"/>
<dbReference type="Proteomes" id="UP001175001">
    <property type="component" value="Unassembled WGS sequence"/>
</dbReference>
<dbReference type="Gene3D" id="3.30.2010.10">
    <property type="entry name" value="Metalloproteases ('zincins'), catalytic domain"/>
    <property type="match status" value="1"/>
</dbReference>
<gene>
    <name evidence="3" type="primary">SPAC521.02</name>
    <name evidence="3" type="ORF">DIS24_g11176</name>
</gene>
<proteinExistence type="predicted"/>
<evidence type="ECO:0000259" key="2">
    <source>
        <dbReference type="PROSITE" id="PS51397"/>
    </source>
</evidence>
<feature type="compositionally biased region" description="Low complexity" evidence="1">
    <location>
        <begin position="385"/>
        <end position="414"/>
    </location>
</feature>
<feature type="region of interest" description="Disordered" evidence="1">
    <location>
        <begin position="254"/>
        <end position="295"/>
    </location>
</feature>
<organism evidence="3 4">
    <name type="scientific">Lasiodiplodia hormozganensis</name>
    <dbReference type="NCBI Taxonomy" id="869390"/>
    <lineage>
        <taxon>Eukaryota</taxon>
        <taxon>Fungi</taxon>
        <taxon>Dikarya</taxon>
        <taxon>Ascomycota</taxon>
        <taxon>Pezizomycotina</taxon>
        <taxon>Dothideomycetes</taxon>
        <taxon>Dothideomycetes incertae sedis</taxon>
        <taxon>Botryosphaeriales</taxon>
        <taxon>Botryosphaeriaceae</taxon>
        <taxon>Lasiodiplodia</taxon>
    </lineage>
</organism>
<name>A0AA39WZH4_9PEZI</name>
<dbReference type="GO" id="GO:0005634">
    <property type="term" value="C:nucleus"/>
    <property type="evidence" value="ECO:0007669"/>
    <property type="project" value="TreeGrafter"/>
</dbReference>
<evidence type="ECO:0000313" key="4">
    <source>
        <dbReference type="Proteomes" id="UP001175001"/>
    </source>
</evidence>
<sequence>MPLGFERLNERVSRPNTLINFIKPLPGSGAATAERILNRVAARCYPIMKANKIAVMALEEYEPNPEFVGRNFNAGEVIQLVLKSRDGRWLSVKQVEMVMMHELAHCKQMNHSRFFWRVRNAYVEELRALWAKGYTGEGLWGRGRELEGGAMVNEDELVDIVDVESLCGGTYRSRGKKRGRGGKEKPELSYAERKQRRILKKFGAGGTVLGTDEAVKTELEDGKKTKSKGKPRVASSARGRELRAAAALARFDKAKEEQQEDAVKQEAPGESCTESEYDSDGVDGPAALDIDGNELRDDRGNGFIRICEDEDQDDVHVKQEMDELRELRQEKITKFTKKQPQSEGNAQELIDLTKDSPPPAKSGQEPVKISSSNKRHGAISKAGQSSTSRVNTSNSSNLKTNSTSKKSAASSQPSADMECPICSLSNEQSALTCAACSNVLKPEAVPGVWKCRSLTCRGGAYLNAGDSASPTANTTHVFERVATEASSLAAYNKKSTASSRERICELK</sequence>
<dbReference type="GO" id="GO:0046982">
    <property type="term" value="F:protein heterodimerization activity"/>
    <property type="evidence" value="ECO:0007669"/>
    <property type="project" value="InterPro"/>
</dbReference>
<dbReference type="Pfam" id="PF08325">
    <property type="entry name" value="WLM"/>
    <property type="match status" value="1"/>
</dbReference>
<keyword evidence="4" id="KW-1185">Reference proteome</keyword>
<feature type="non-terminal residue" evidence="3">
    <location>
        <position position="1"/>
    </location>
</feature>
<dbReference type="GO" id="GO:0006281">
    <property type="term" value="P:DNA repair"/>
    <property type="evidence" value="ECO:0007669"/>
    <property type="project" value="TreeGrafter"/>
</dbReference>
<feature type="region of interest" description="Disordered" evidence="1">
    <location>
        <begin position="217"/>
        <end position="241"/>
    </location>
</feature>
<keyword evidence="3" id="KW-0645">Protease</keyword>
<dbReference type="PROSITE" id="PS51397">
    <property type="entry name" value="WLM"/>
    <property type="match status" value="1"/>
</dbReference>
<keyword evidence="3" id="KW-0378">Hydrolase</keyword>
<dbReference type="InterPro" id="IPR053000">
    <property type="entry name" value="WSS1-like_metalloprotease"/>
</dbReference>
<evidence type="ECO:0000313" key="3">
    <source>
        <dbReference type="EMBL" id="KAK0624483.1"/>
    </source>
</evidence>
<dbReference type="PANTHER" id="PTHR46622">
    <property type="entry name" value="DNA-DEPENDENT METALLOPROTEASE WSS1"/>
    <property type="match status" value="1"/>
</dbReference>
<evidence type="ECO:0000256" key="1">
    <source>
        <dbReference type="SAM" id="MobiDB-lite"/>
    </source>
</evidence>
<dbReference type="EMBL" id="JAUJDW010000148">
    <property type="protein sequence ID" value="KAK0624483.1"/>
    <property type="molecule type" value="Genomic_DNA"/>
</dbReference>
<reference evidence="3" key="1">
    <citation type="submission" date="2023-06" db="EMBL/GenBank/DDBJ databases">
        <title>Multi-omics analyses reveal the molecular pathogenesis toolkit of Lasiodiplodia hormozganensis, a cross-kingdom pathogen.</title>
        <authorList>
            <person name="Felix C."/>
            <person name="Meneses R."/>
            <person name="Goncalves M.F.M."/>
            <person name="Tilleman L."/>
            <person name="Duarte A.S."/>
            <person name="Jorrin-Novo J.V."/>
            <person name="Van De Peer Y."/>
            <person name="Deforce D."/>
            <person name="Van Nieuwerburgh F."/>
            <person name="Esteves A.C."/>
            <person name="Alves A."/>
        </authorList>
    </citation>
    <scope>NUCLEOTIDE SEQUENCE</scope>
    <source>
        <strain evidence="3">CBS 339.90</strain>
    </source>
</reference>
<dbReference type="PANTHER" id="PTHR46622:SF1">
    <property type="entry name" value="DNA-DEPENDENT METALLOPROTEASE WSS1"/>
    <property type="match status" value="1"/>
</dbReference>
<dbReference type="Gene3D" id="1.10.20.10">
    <property type="entry name" value="Histone, subunit A"/>
    <property type="match status" value="1"/>
</dbReference>
<protein>
    <submittedName>
        <fullName evidence="3">DNA-dependent metalloprotease WSS1-like protein</fullName>
    </submittedName>
</protein>
<dbReference type="GO" id="GO:0008237">
    <property type="term" value="F:metallopeptidase activity"/>
    <property type="evidence" value="ECO:0007669"/>
    <property type="project" value="UniProtKB-KW"/>
</dbReference>
<feature type="region of interest" description="Disordered" evidence="1">
    <location>
        <begin position="333"/>
        <end position="414"/>
    </location>
</feature>
<keyword evidence="3" id="KW-0482">Metalloprotease</keyword>
<feature type="domain" description="WLM" evidence="2">
    <location>
        <begin position="10"/>
        <end position="252"/>
    </location>
</feature>
<comment type="caution">
    <text evidence="3">The sequence shown here is derived from an EMBL/GenBank/DDBJ whole genome shotgun (WGS) entry which is preliminary data.</text>
</comment>
<dbReference type="InterPro" id="IPR009072">
    <property type="entry name" value="Histone-fold"/>
</dbReference>
<dbReference type="InterPro" id="IPR013536">
    <property type="entry name" value="WLM_dom"/>
</dbReference>